<dbReference type="EMBL" id="MW218896">
    <property type="protein sequence ID" value="QQY85587.1"/>
    <property type="molecule type" value="Genomic_DNA"/>
</dbReference>
<protein>
    <submittedName>
        <fullName evidence="2">ATP synthase subunit 8</fullName>
    </submittedName>
</protein>
<evidence type="ECO:0000256" key="1">
    <source>
        <dbReference type="SAM" id="Phobius"/>
    </source>
</evidence>
<proteinExistence type="predicted"/>
<name>A0A7U1ARH9_9ECHN</name>
<geneLocation type="mitochondrion" evidence="2"/>
<dbReference type="AlphaFoldDB" id="A0A7U1ARH9"/>
<keyword evidence="1" id="KW-1133">Transmembrane helix</keyword>
<organism evidence="2">
    <name type="scientific">Holothuria spinifera</name>
    <dbReference type="NCBI Taxonomy" id="864314"/>
    <lineage>
        <taxon>Eukaryota</taxon>
        <taxon>Metazoa</taxon>
        <taxon>Echinodermata</taxon>
        <taxon>Eleutherozoa</taxon>
        <taxon>Echinozoa</taxon>
        <taxon>Holothuroidea</taxon>
        <taxon>Aspidochirotacea</taxon>
        <taxon>Aspidochirotida</taxon>
        <taxon>Holothuriidae</taxon>
        <taxon>Holothuria</taxon>
    </lineage>
</organism>
<keyword evidence="1" id="KW-0472">Membrane</keyword>
<evidence type="ECO:0000313" key="2">
    <source>
        <dbReference type="EMBL" id="QQY85587.1"/>
    </source>
</evidence>
<gene>
    <name evidence="2" type="primary">atp8</name>
</gene>
<keyword evidence="1" id="KW-0812">Transmembrane</keyword>
<accession>A0A7U1ARH9</accession>
<feature type="transmembrane region" description="Helical" evidence="1">
    <location>
        <begin position="6"/>
        <end position="27"/>
    </location>
</feature>
<sequence>MPQLDLIWFLFNFLIAWTLVLFVLSLLSNQNWNEQVSSQGETTAKPVTNKNWLW</sequence>
<keyword evidence="2" id="KW-0496">Mitochondrion</keyword>
<reference evidence="2" key="1">
    <citation type="submission" date="2020-11" db="EMBL/GenBank/DDBJ databases">
        <title>Complete Mitochondrial Genome of Holothuria hilla.</title>
        <authorList>
            <person name="Huang W."/>
        </authorList>
    </citation>
    <scope>NUCLEOTIDE SEQUENCE</scope>
    <source>
        <strain evidence="2">Huang</strain>
    </source>
</reference>